<dbReference type="PANTHER" id="PTHR11157:SF103">
    <property type="entry name" value="ELONGATION OF VERY LONG CHAIN FATTY ACIDS PROTEIN"/>
    <property type="match status" value="1"/>
</dbReference>
<dbReference type="OrthoDB" id="434092at2759"/>
<evidence type="ECO:0000313" key="18">
    <source>
        <dbReference type="RefSeq" id="XP_023179715.1"/>
    </source>
</evidence>
<dbReference type="RefSeq" id="XP_023179708.1">
    <property type="nucleotide sequence ID" value="XM_023323940.2"/>
</dbReference>
<comment type="subcellular location">
    <subcellularLocation>
        <location evidence="1">Membrane</location>
        <topology evidence="1">Multi-pass membrane protein</topology>
    </subcellularLocation>
</comment>
<dbReference type="GO" id="GO:0034625">
    <property type="term" value="P:fatty acid elongation, monounsaturated fatty acid"/>
    <property type="evidence" value="ECO:0007669"/>
    <property type="project" value="TreeGrafter"/>
</dbReference>
<dbReference type="InterPro" id="IPR002076">
    <property type="entry name" value="ELO_fam"/>
</dbReference>
<evidence type="ECO:0000313" key="16">
    <source>
        <dbReference type="RefSeq" id="XP_023179713.1"/>
    </source>
</evidence>
<evidence type="ECO:0000256" key="7">
    <source>
        <dbReference type="ARBA" id="ARBA00023098"/>
    </source>
</evidence>
<dbReference type="Pfam" id="PF01151">
    <property type="entry name" value="ELO"/>
    <property type="match status" value="1"/>
</dbReference>
<dbReference type="CTD" id="42657"/>
<gene>
    <name evidence="12 13 14 15 16 17 18" type="primary">LOC111605432</name>
</gene>
<feature type="transmembrane region" description="Helical" evidence="10">
    <location>
        <begin position="26"/>
        <end position="47"/>
    </location>
</feature>
<evidence type="ECO:0000256" key="6">
    <source>
        <dbReference type="ARBA" id="ARBA00022989"/>
    </source>
</evidence>
<keyword evidence="3 10" id="KW-0808">Transferase</keyword>
<dbReference type="GO" id="GO:0030148">
    <property type="term" value="P:sphingolipid biosynthetic process"/>
    <property type="evidence" value="ECO:0007669"/>
    <property type="project" value="TreeGrafter"/>
</dbReference>
<evidence type="ECO:0000313" key="15">
    <source>
        <dbReference type="RefSeq" id="XP_023179711.1"/>
    </source>
</evidence>
<dbReference type="GeneID" id="111605432"/>
<protein>
    <recommendedName>
        <fullName evidence="10">Elongation of very long chain fatty acids protein</fullName>
        <ecNumber evidence="10">2.3.1.199</ecNumber>
    </recommendedName>
    <alternativeName>
        <fullName evidence="10">Very-long-chain 3-oxoacyl-CoA synthase</fullName>
    </alternativeName>
</protein>
<dbReference type="RefSeq" id="XP_023179710.1">
    <property type="nucleotide sequence ID" value="XM_023323942.2"/>
</dbReference>
<dbReference type="Proteomes" id="UP000504633">
    <property type="component" value="Unplaced"/>
</dbReference>
<dbReference type="KEGG" id="dhe:111605432"/>
<dbReference type="RefSeq" id="XP_023179715.1">
    <property type="nucleotide sequence ID" value="XM_023323947.2"/>
</dbReference>
<evidence type="ECO:0000256" key="2">
    <source>
        <dbReference type="ARBA" id="ARBA00022516"/>
    </source>
</evidence>
<dbReference type="RefSeq" id="XP_023179713.1">
    <property type="nucleotide sequence ID" value="XM_023323945.2"/>
</dbReference>
<evidence type="ECO:0000256" key="4">
    <source>
        <dbReference type="ARBA" id="ARBA00022692"/>
    </source>
</evidence>
<proteinExistence type="inferred from homology"/>
<feature type="transmembrane region" description="Helical" evidence="10">
    <location>
        <begin position="169"/>
        <end position="192"/>
    </location>
</feature>
<evidence type="ECO:0000256" key="10">
    <source>
        <dbReference type="RuleBase" id="RU361115"/>
    </source>
</evidence>
<name>A0A6J1MG19_DROHY</name>
<keyword evidence="8 10" id="KW-0472">Membrane</keyword>
<keyword evidence="4 10" id="KW-0812">Transmembrane</keyword>
<accession>A0A6J1MG19</accession>
<feature type="transmembrane region" description="Helical" evidence="10">
    <location>
        <begin position="146"/>
        <end position="163"/>
    </location>
</feature>
<evidence type="ECO:0000256" key="5">
    <source>
        <dbReference type="ARBA" id="ARBA00022832"/>
    </source>
</evidence>
<reference evidence="12 13" key="1">
    <citation type="submission" date="2025-04" db="UniProtKB">
        <authorList>
            <consortium name="RefSeq"/>
        </authorList>
    </citation>
    <scope>IDENTIFICATION</scope>
    <source>
        <strain evidence="12 13">15085-1641.00</strain>
        <tissue evidence="12 13">Whole body</tissue>
    </source>
</reference>
<feature type="transmembrane region" description="Helical" evidence="10">
    <location>
        <begin position="234"/>
        <end position="253"/>
    </location>
</feature>
<keyword evidence="5 10" id="KW-0276">Fatty acid metabolism</keyword>
<dbReference type="GO" id="GO:0034626">
    <property type="term" value="P:fatty acid elongation, polyunsaturated fatty acid"/>
    <property type="evidence" value="ECO:0007669"/>
    <property type="project" value="TreeGrafter"/>
</dbReference>
<evidence type="ECO:0000313" key="17">
    <source>
        <dbReference type="RefSeq" id="XP_023179714.1"/>
    </source>
</evidence>
<evidence type="ECO:0000256" key="8">
    <source>
        <dbReference type="ARBA" id="ARBA00023136"/>
    </source>
</evidence>
<dbReference type="PROSITE" id="PS01188">
    <property type="entry name" value="ELO"/>
    <property type="match status" value="1"/>
</dbReference>
<evidence type="ECO:0000313" key="14">
    <source>
        <dbReference type="RefSeq" id="XP_023179710.1"/>
    </source>
</evidence>
<organism evidence="11 18">
    <name type="scientific">Drosophila hydei</name>
    <name type="common">Fruit fly</name>
    <dbReference type="NCBI Taxonomy" id="7224"/>
    <lineage>
        <taxon>Eukaryota</taxon>
        <taxon>Metazoa</taxon>
        <taxon>Ecdysozoa</taxon>
        <taxon>Arthropoda</taxon>
        <taxon>Hexapoda</taxon>
        <taxon>Insecta</taxon>
        <taxon>Pterygota</taxon>
        <taxon>Neoptera</taxon>
        <taxon>Endopterygota</taxon>
        <taxon>Diptera</taxon>
        <taxon>Brachycera</taxon>
        <taxon>Muscomorpha</taxon>
        <taxon>Ephydroidea</taxon>
        <taxon>Drosophilidae</taxon>
        <taxon>Drosophila</taxon>
    </lineage>
</organism>
<feature type="transmembrane region" description="Helical" evidence="10">
    <location>
        <begin position="204"/>
        <end position="222"/>
    </location>
</feature>
<dbReference type="RefSeq" id="XP_023179711.1">
    <property type="nucleotide sequence ID" value="XM_023323943.2"/>
</dbReference>
<dbReference type="GO" id="GO:0019367">
    <property type="term" value="P:fatty acid elongation, saturated fatty acid"/>
    <property type="evidence" value="ECO:0007669"/>
    <property type="project" value="TreeGrafter"/>
</dbReference>
<dbReference type="EC" id="2.3.1.199" evidence="10"/>
<evidence type="ECO:0000256" key="3">
    <source>
        <dbReference type="ARBA" id="ARBA00022679"/>
    </source>
</evidence>
<evidence type="ECO:0000313" key="13">
    <source>
        <dbReference type="RefSeq" id="XP_023179709.1"/>
    </source>
</evidence>
<dbReference type="RefSeq" id="XP_023179714.1">
    <property type="nucleotide sequence ID" value="XM_023323946.2"/>
</dbReference>
<dbReference type="GO" id="GO:0005789">
    <property type="term" value="C:endoplasmic reticulum membrane"/>
    <property type="evidence" value="ECO:0007669"/>
    <property type="project" value="TreeGrafter"/>
</dbReference>
<dbReference type="RefSeq" id="XP_023179709.1">
    <property type="nucleotide sequence ID" value="XM_023323941.2"/>
</dbReference>
<dbReference type="OMA" id="MTTYMKI"/>
<keyword evidence="7 10" id="KW-0443">Lipid metabolism</keyword>
<sequence length="330" mass="38061">MTTYMKIFEERISGLAKGVDETVDSWFLMSSPAPVVAVVLVYLAFVLKIGPEYMKNRKPMDLKRIMVFYNAFQVCYSIWMCRTSFKESNVMASILSKKCEINRTREQNLALYSGAWFYFFSKIIDLLDTTFFVLRKKNNQVSFLHVYHHTITVLFSWGYLKYAPGEQGVIIGILNSGVHIIMYFYYMVAAMGPQYQKYLWWKKYMTSIQLIQFVLILGYMLTVGAKGCNMPKTLTFFFVGNTIIFLYLFGNFYRKTYNKNKTIDANGNAMSSGGRSMNLAQSALRAAGGMGCMPMPTKNKIHNIHNNNNNSDYKPYIDLNNNNVKPLKME</sequence>
<keyword evidence="6 10" id="KW-1133">Transmembrane helix</keyword>
<comment type="similarity">
    <text evidence="10">Belongs to the ELO family.</text>
</comment>
<dbReference type="InterPro" id="IPR030457">
    <property type="entry name" value="ELO_CS"/>
</dbReference>
<dbReference type="GO" id="GO:0042761">
    <property type="term" value="P:very long-chain fatty acid biosynthetic process"/>
    <property type="evidence" value="ECO:0007669"/>
    <property type="project" value="TreeGrafter"/>
</dbReference>
<dbReference type="GO" id="GO:0009922">
    <property type="term" value="F:fatty acid elongase activity"/>
    <property type="evidence" value="ECO:0007669"/>
    <property type="project" value="UniProtKB-EC"/>
</dbReference>
<evidence type="ECO:0000313" key="11">
    <source>
        <dbReference type="Proteomes" id="UP000504633"/>
    </source>
</evidence>
<keyword evidence="11" id="KW-1185">Reference proteome</keyword>
<comment type="catalytic activity">
    <reaction evidence="10">
        <text>a very-long-chain acyl-CoA + malonyl-CoA + H(+) = a very-long-chain 3-oxoacyl-CoA + CO2 + CoA</text>
        <dbReference type="Rhea" id="RHEA:32727"/>
        <dbReference type="ChEBI" id="CHEBI:15378"/>
        <dbReference type="ChEBI" id="CHEBI:16526"/>
        <dbReference type="ChEBI" id="CHEBI:57287"/>
        <dbReference type="ChEBI" id="CHEBI:57384"/>
        <dbReference type="ChEBI" id="CHEBI:90725"/>
        <dbReference type="ChEBI" id="CHEBI:90736"/>
        <dbReference type="EC" id="2.3.1.199"/>
    </reaction>
</comment>
<dbReference type="AlphaFoldDB" id="A0A6J1MG19"/>
<evidence type="ECO:0000256" key="9">
    <source>
        <dbReference type="ARBA" id="ARBA00023160"/>
    </source>
</evidence>
<dbReference type="PANTHER" id="PTHR11157">
    <property type="entry name" value="FATTY ACID ACYL TRANSFERASE-RELATED"/>
    <property type="match status" value="1"/>
</dbReference>
<keyword evidence="9 10" id="KW-0275">Fatty acid biosynthesis</keyword>
<evidence type="ECO:0000313" key="12">
    <source>
        <dbReference type="RefSeq" id="XP_023179708.1"/>
    </source>
</evidence>
<keyword evidence="2 10" id="KW-0444">Lipid biosynthesis</keyword>
<evidence type="ECO:0000256" key="1">
    <source>
        <dbReference type="ARBA" id="ARBA00004141"/>
    </source>
</evidence>